<name>A0A8X7UW35_BRACI</name>
<reference evidence="2 3" key="1">
    <citation type="submission" date="2020-02" db="EMBL/GenBank/DDBJ databases">
        <authorList>
            <person name="Ma Q."/>
            <person name="Huang Y."/>
            <person name="Song X."/>
            <person name="Pei D."/>
        </authorList>
    </citation>
    <scope>NUCLEOTIDE SEQUENCE [LARGE SCALE GENOMIC DNA]</scope>
    <source>
        <strain evidence="2">Sxm20200214</strain>
        <tissue evidence="2">Leaf</tissue>
    </source>
</reference>
<evidence type="ECO:0000256" key="1">
    <source>
        <dbReference type="SAM" id="SignalP"/>
    </source>
</evidence>
<proteinExistence type="predicted"/>
<accession>A0A8X7UW35</accession>
<evidence type="ECO:0000313" key="2">
    <source>
        <dbReference type="EMBL" id="KAG2292904.1"/>
    </source>
</evidence>
<sequence>MSLVYALWLVLVGKTCFCNDISAKKPDIEKCLEVVATLEARTVLVRFVVNFWRYTFKANNGSSKRSGVKLGGDNTRSLQARRLLQGYGFDGYMIKKRPDVQ</sequence>
<keyword evidence="1" id="KW-0732">Signal</keyword>
<evidence type="ECO:0000313" key="3">
    <source>
        <dbReference type="Proteomes" id="UP000886595"/>
    </source>
</evidence>
<protein>
    <recommendedName>
        <fullName evidence="4">Secreted protein</fullName>
    </recommendedName>
</protein>
<gene>
    <name evidence="2" type="ORF">Bca52824_039573</name>
</gene>
<dbReference type="AlphaFoldDB" id="A0A8X7UW35"/>
<comment type="caution">
    <text evidence="2">The sequence shown here is derived from an EMBL/GenBank/DDBJ whole genome shotgun (WGS) entry which is preliminary data.</text>
</comment>
<organism evidence="2 3">
    <name type="scientific">Brassica carinata</name>
    <name type="common">Ethiopian mustard</name>
    <name type="synonym">Abyssinian cabbage</name>
    <dbReference type="NCBI Taxonomy" id="52824"/>
    <lineage>
        <taxon>Eukaryota</taxon>
        <taxon>Viridiplantae</taxon>
        <taxon>Streptophyta</taxon>
        <taxon>Embryophyta</taxon>
        <taxon>Tracheophyta</taxon>
        <taxon>Spermatophyta</taxon>
        <taxon>Magnoliopsida</taxon>
        <taxon>eudicotyledons</taxon>
        <taxon>Gunneridae</taxon>
        <taxon>Pentapetalae</taxon>
        <taxon>rosids</taxon>
        <taxon>malvids</taxon>
        <taxon>Brassicales</taxon>
        <taxon>Brassicaceae</taxon>
        <taxon>Brassiceae</taxon>
        <taxon>Brassica</taxon>
    </lineage>
</organism>
<keyword evidence="3" id="KW-1185">Reference proteome</keyword>
<feature type="chain" id="PRO_5036446738" description="Secreted protein" evidence="1">
    <location>
        <begin position="19"/>
        <end position="101"/>
    </location>
</feature>
<dbReference type="EMBL" id="JAAMPC010000009">
    <property type="protein sequence ID" value="KAG2292904.1"/>
    <property type="molecule type" value="Genomic_DNA"/>
</dbReference>
<dbReference type="Proteomes" id="UP000886595">
    <property type="component" value="Unassembled WGS sequence"/>
</dbReference>
<feature type="signal peptide" evidence="1">
    <location>
        <begin position="1"/>
        <end position="18"/>
    </location>
</feature>
<evidence type="ECO:0008006" key="4">
    <source>
        <dbReference type="Google" id="ProtNLM"/>
    </source>
</evidence>